<accession>A0A8E0RY25</accession>
<dbReference type="InterPro" id="IPR002347">
    <property type="entry name" value="SDR_fam"/>
</dbReference>
<dbReference type="SUPFAM" id="SSF51735">
    <property type="entry name" value="NAD(P)-binding Rossmann-fold domains"/>
    <property type="match status" value="1"/>
</dbReference>
<proteinExistence type="predicted"/>
<dbReference type="Gene3D" id="3.40.50.720">
    <property type="entry name" value="NAD(P)-binding Rossmann-like Domain"/>
    <property type="match status" value="1"/>
</dbReference>
<dbReference type="OrthoDB" id="191139at2759"/>
<dbReference type="Proteomes" id="UP000728185">
    <property type="component" value="Unassembled WGS sequence"/>
</dbReference>
<keyword evidence="3" id="KW-1185">Reference proteome</keyword>
<reference evidence="2" key="1">
    <citation type="submission" date="2019-05" db="EMBL/GenBank/DDBJ databases">
        <title>Annotation for the trematode Fasciolopsis buski.</title>
        <authorList>
            <person name="Choi Y.-J."/>
        </authorList>
    </citation>
    <scope>NUCLEOTIDE SEQUENCE</scope>
    <source>
        <strain evidence="2">HT</strain>
        <tissue evidence="2">Whole worm</tissue>
    </source>
</reference>
<dbReference type="PRINTS" id="PR00081">
    <property type="entry name" value="GDHRDH"/>
</dbReference>
<keyword evidence="1" id="KW-0560">Oxidoreductase</keyword>
<organism evidence="2 3">
    <name type="scientific">Fasciolopsis buskii</name>
    <dbReference type="NCBI Taxonomy" id="27845"/>
    <lineage>
        <taxon>Eukaryota</taxon>
        <taxon>Metazoa</taxon>
        <taxon>Spiralia</taxon>
        <taxon>Lophotrochozoa</taxon>
        <taxon>Platyhelminthes</taxon>
        <taxon>Trematoda</taxon>
        <taxon>Digenea</taxon>
        <taxon>Plagiorchiida</taxon>
        <taxon>Echinostomata</taxon>
        <taxon>Echinostomatoidea</taxon>
        <taxon>Fasciolidae</taxon>
        <taxon>Fasciolopsis</taxon>
    </lineage>
</organism>
<evidence type="ECO:0000256" key="1">
    <source>
        <dbReference type="ARBA" id="ARBA00023002"/>
    </source>
</evidence>
<dbReference type="EMBL" id="LUCM01004462">
    <property type="protein sequence ID" value="KAA0194309.1"/>
    <property type="molecule type" value="Genomic_DNA"/>
</dbReference>
<dbReference type="CDD" id="cd05327">
    <property type="entry name" value="retinol-DH_like_SDR_c_like"/>
    <property type="match status" value="1"/>
</dbReference>
<comment type="caution">
    <text evidence="2">The sequence shown here is derived from an EMBL/GenBank/DDBJ whole genome shotgun (WGS) entry which is preliminary data.</text>
</comment>
<dbReference type="Pfam" id="PF00106">
    <property type="entry name" value="adh_short"/>
    <property type="match status" value="2"/>
</dbReference>
<protein>
    <submittedName>
        <fullName evidence="2">Retinol dehydrogenase 12 (All-trans and 9-cis)</fullName>
    </submittedName>
</protein>
<dbReference type="AlphaFoldDB" id="A0A8E0RY25"/>
<dbReference type="InterPro" id="IPR036291">
    <property type="entry name" value="NAD(P)-bd_dom_sf"/>
</dbReference>
<dbReference type="PANTHER" id="PTHR43157:SF31">
    <property type="entry name" value="PHOSPHATIDYLINOSITOL-GLYCAN BIOSYNTHESIS CLASS F PROTEIN"/>
    <property type="match status" value="1"/>
</dbReference>
<gene>
    <name evidence="2" type="ORF">FBUS_03490</name>
</gene>
<dbReference type="PANTHER" id="PTHR43157">
    <property type="entry name" value="PHOSPHATIDYLINOSITOL-GLYCAN BIOSYNTHESIS CLASS F PROTEIN-RELATED"/>
    <property type="match status" value="1"/>
</dbReference>
<evidence type="ECO:0000313" key="2">
    <source>
        <dbReference type="EMBL" id="KAA0194309.1"/>
    </source>
</evidence>
<sequence length="328" mass="36528">METKKSPTTKGLLHKRCVLPGRLDGKTAIVTGASGGIGMYTTAELARRGALVIMASRDMDKTREAKEKLMSLYSEKNAAWNQTDLADPSLKEHLKAIKDEQLVPEQLDLGSLESIRQFAKRISDAHPKVDYLINNAGITVETYQKTKDGFEVDMGVNHLGHFLLTQLLLPVIKAAAPSRIIIVSAAGHLRGQLYKPDLLISEEKFNWMDAYNSSKLANVMYATELSKRLEGTNVTVVSIHPGIVQTELMRHAKSWGNWLKVEMMKPFTVSPWDGAQTTLYTVLADNLIPGAYYSNCAQHATNKLVESDEERKWLWEKSCELVGLNKDG</sequence>
<name>A0A8E0RY25_9TREM</name>
<evidence type="ECO:0000313" key="3">
    <source>
        <dbReference type="Proteomes" id="UP000728185"/>
    </source>
</evidence>
<dbReference type="GO" id="GO:0016491">
    <property type="term" value="F:oxidoreductase activity"/>
    <property type="evidence" value="ECO:0007669"/>
    <property type="project" value="UniProtKB-KW"/>
</dbReference>